<evidence type="ECO:0000256" key="3">
    <source>
        <dbReference type="ARBA" id="ARBA00022801"/>
    </source>
</evidence>
<dbReference type="InterPro" id="IPR016007">
    <property type="entry name" value="Alpha_rhamnosid"/>
</dbReference>
<dbReference type="VEuPathDB" id="FungiDB:F503_06120"/>
<evidence type="ECO:0000313" key="9">
    <source>
        <dbReference type="Proteomes" id="UP000016923"/>
    </source>
</evidence>
<feature type="domain" description="Alpha-L-rhamnosidase six-hairpin glycosidase" evidence="6">
    <location>
        <begin position="454"/>
        <end position="819"/>
    </location>
</feature>
<protein>
    <recommendedName>
        <fullName evidence="2">alpha-L-rhamnosidase</fullName>
        <ecNumber evidence="2">3.2.1.40</ecNumber>
    </recommendedName>
</protein>
<dbReference type="PANTHER" id="PTHR33307">
    <property type="entry name" value="ALPHA-RHAMNOSIDASE (EUROFUNG)"/>
    <property type="match status" value="1"/>
</dbReference>
<dbReference type="AlphaFoldDB" id="S3BLW7"/>
<feature type="domain" description="Alpha-L-rhamnosidase concanavalin-like" evidence="4">
    <location>
        <begin position="334"/>
        <end position="419"/>
    </location>
</feature>
<evidence type="ECO:0000259" key="4">
    <source>
        <dbReference type="Pfam" id="PF05592"/>
    </source>
</evidence>
<dbReference type="OMA" id="KRVQYQT"/>
<dbReference type="InterPro" id="IPR013783">
    <property type="entry name" value="Ig-like_fold"/>
</dbReference>
<dbReference type="Gene3D" id="2.60.120.260">
    <property type="entry name" value="Galactose-binding domain-like"/>
    <property type="match status" value="2"/>
</dbReference>
<evidence type="ECO:0000256" key="1">
    <source>
        <dbReference type="ARBA" id="ARBA00001445"/>
    </source>
</evidence>
<dbReference type="Pfam" id="PF05592">
    <property type="entry name" value="Bac_rhamnosid"/>
    <property type="match status" value="1"/>
</dbReference>
<dbReference type="GO" id="GO:0005975">
    <property type="term" value="P:carbohydrate metabolic process"/>
    <property type="evidence" value="ECO:0007669"/>
    <property type="project" value="InterPro"/>
</dbReference>
<feature type="domain" description="Bacterial alpha-L-rhamnosidase N-terminal" evidence="5">
    <location>
        <begin position="149"/>
        <end position="322"/>
    </location>
</feature>
<dbReference type="HOGENOM" id="CLU_002926_0_0_1"/>
<dbReference type="Pfam" id="PF25788">
    <property type="entry name" value="Ig_Rha78A_N"/>
    <property type="match status" value="1"/>
</dbReference>
<gene>
    <name evidence="8" type="ORF">F503_06120</name>
</gene>
<feature type="domain" description="Alpha-L-rhamnosidase C-terminal" evidence="7">
    <location>
        <begin position="822"/>
        <end position="895"/>
    </location>
</feature>
<name>S3BLW7_OPHP1</name>
<proteinExistence type="predicted"/>
<dbReference type="InterPro" id="IPR035398">
    <property type="entry name" value="Bac_rhamnosid_C"/>
</dbReference>
<dbReference type="InterPro" id="IPR013737">
    <property type="entry name" value="Bac_rhamnosid_N"/>
</dbReference>
<dbReference type="SUPFAM" id="SSF48208">
    <property type="entry name" value="Six-hairpin glycosidases"/>
    <property type="match status" value="1"/>
</dbReference>
<dbReference type="Gene3D" id="2.60.420.10">
    <property type="entry name" value="Maltose phosphorylase, domain 3"/>
    <property type="match status" value="1"/>
</dbReference>
<dbReference type="STRING" id="1262450.S3BLW7"/>
<dbReference type="OrthoDB" id="10036721at2759"/>
<dbReference type="Pfam" id="PF17389">
    <property type="entry name" value="Bac_rhamnosid6H"/>
    <property type="match status" value="1"/>
</dbReference>
<dbReference type="EC" id="3.2.1.40" evidence="2"/>
<dbReference type="eggNOG" id="ENOG502QXBB">
    <property type="taxonomic scope" value="Eukaryota"/>
</dbReference>
<dbReference type="EMBL" id="KE148184">
    <property type="protein sequence ID" value="EPE02204.1"/>
    <property type="molecule type" value="Genomic_DNA"/>
</dbReference>
<dbReference type="Gene3D" id="1.50.10.10">
    <property type="match status" value="1"/>
</dbReference>
<organism evidence="8 9">
    <name type="scientific">Ophiostoma piceae (strain UAMH 11346)</name>
    <name type="common">Sap stain fungus</name>
    <dbReference type="NCBI Taxonomy" id="1262450"/>
    <lineage>
        <taxon>Eukaryota</taxon>
        <taxon>Fungi</taxon>
        <taxon>Dikarya</taxon>
        <taxon>Ascomycota</taxon>
        <taxon>Pezizomycotina</taxon>
        <taxon>Sordariomycetes</taxon>
        <taxon>Sordariomycetidae</taxon>
        <taxon>Ophiostomatales</taxon>
        <taxon>Ophiostomataceae</taxon>
        <taxon>Ophiostoma</taxon>
    </lineage>
</organism>
<dbReference type="Pfam" id="PF17390">
    <property type="entry name" value="Bac_rhamnosid_C"/>
    <property type="match status" value="1"/>
</dbReference>
<comment type="catalytic activity">
    <reaction evidence="1">
        <text>Hydrolysis of terminal non-reducing alpha-L-rhamnose residues in alpha-L-rhamnosides.</text>
        <dbReference type="EC" id="3.2.1.40"/>
    </reaction>
</comment>
<evidence type="ECO:0000256" key="2">
    <source>
        <dbReference type="ARBA" id="ARBA00012652"/>
    </source>
</evidence>
<reference evidence="8 9" key="1">
    <citation type="journal article" date="2013" name="BMC Genomics">
        <title>The genome and transcriptome of the pine saprophyte Ophiostoma piceae, and a comparison with the bark beetle-associated pine pathogen Grosmannia clavigera.</title>
        <authorList>
            <person name="Haridas S."/>
            <person name="Wang Y."/>
            <person name="Lim L."/>
            <person name="Massoumi Alamouti S."/>
            <person name="Jackman S."/>
            <person name="Docking R."/>
            <person name="Robertson G."/>
            <person name="Birol I."/>
            <person name="Bohlmann J."/>
            <person name="Breuil C."/>
        </authorList>
    </citation>
    <scope>NUCLEOTIDE SEQUENCE [LARGE SCALE GENOMIC DNA]</scope>
    <source>
        <strain evidence="8 9">UAMH 11346</strain>
    </source>
</reference>
<keyword evidence="9" id="KW-1185">Reference proteome</keyword>
<dbReference type="PIRSF" id="PIRSF010631">
    <property type="entry name" value="A-rhamnsds"/>
    <property type="match status" value="1"/>
</dbReference>
<evidence type="ECO:0000313" key="8">
    <source>
        <dbReference type="EMBL" id="EPE02204.1"/>
    </source>
</evidence>
<dbReference type="InterPro" id="IPR012341">
    <property type="entry name" value="6hp_glycosidase-like_sf"/>
</dbReference>
<dbReference type="PANTHER" id="PTHR33307:SF6">
    <property type="entry name" value="ALPHA-RHAMNOSIDASE (EUROFUNG)-RELATED"/>
    <property type="match status" value="1"/>
</dbReference>
<dbReference type="Gene3D" id="2.60.40.10">
    <property type="entry name" value="Immunoglobulins"/>
    <property type="match status" value="1"/>
</dbReference>
<dbReference type="Proteomes" id="UP000016923">
    <property type="component" value="Unassembled WGS sequence"/>
</dbReference>
<accession>S3BLW7</accession>
<keyword evidence="3" id="KW-0378">Hydrolase</keyword>
<evidence type="ECO:0000259" key="6">
    <source>
        <dbReference type="Pfam" id="PF17389"/>
    </source>
</evidence>
<dbReference type="Pfam" id="PF08531">
    <property type="entry name" value="Bac_rhamnosid_N"/>
    <property type="match status" value="1"/>
</dbReference>
<dbReference type="InterPro" id="IPR008928">
    <property type="entry name" value="6-hairpin_glycosidase_sf"/>
</dbReference>
<dbReference type="InterPro" id="IPR035396">
    <property type="entry name" value="Bac_rhamnosid6H"/>
</dbReference>
<evidence type="ECO:0000259" key="7">
    <source>
        <dbReference type="Pfam" id="PF17390"/>
    </source>
</evidence>
<sequence>MDVRPVSLRFEHHREALGIGSAKPRISWSFDGTEPNWTQASYELEVTRKHTDNGKPETYRVPSPDSVLVPWPSKPLESQEAASVRVRAFSNSNTQTPWSDPVTVEAGLLQQADWTCSLIQSPAPTQSDPGSPHSSVLFRRPFTTSTRSRVSSARLYITSHGVYEVELNGTRVGDHILAPGWTSYKHELAYQTFDITQQVQSGVENVIGVHVGEGWYAGRLGFLGGSCNIWGDILGTIAQLFVKYEDGTTSSIQTDASWTCRTGSAVVRSEIYNGEYYDARIHEPSWSTSGYNTTSHGWHAVDVVDHDTSLLRAPDGPPIRRSQELKPVSAWKSPLGKWIIDFGQNLVGWVRVRTGDTKTPKGYTLRLIHTEVLENNEVATRPLREAKATDTVVFDGEPMEWEPHFTFHGFRYVQVDQFLSTDGKDGTVVESAAADDLIDKIDFTAVVIQSDMERSGWFSCSEPQLNKLHENIVWSMRGNFVGVPTDCPQRDERLGWTGDLQAFASTACYLYDVHGVLKTWLRGLVLEQAARNGQLDEGVPPLFSPNTFPDKPGLSTAIWGDSIVMVPWDMYQFSGDVDILRNQYEGMRDWLDKGVVREGNGAGDNCTAHGSLLWDGVKSTQLGDWLDPAAPPSEPGNGLTDGLLVANAFLVRTTELMAEIATTLDDSAEAKRYSSDALALRRAFGDEYITAKGRVVGDSQTALALSLHFSLLANTEQEEHAVKRLVHLIRSKTRFKIGTGFAGTPVLGHALTKMGQTHIFYRMLLHRRCPSWLYPVTMGATTVWERWDSMLPDGSINPGEMTSFNHYAYGAVAHWMHTVIGGLRPLVPGWKRFAVRPIPGGSVTHATQRYDSPYGRIELAWKLLENSTRLHLRLVVPPSTTATVELPGQADAQEVGCGIHEIEVPYTAPVWPPLPIYAPFTPHDDDEP</sequence>
<dbReference type="InterPro" id="IPR008902">
    <property type="entry name" value="Rhamnosid_concanavalin"/>
</dbReference>
<dbReference type="GO" id="GO:0030596">
    <property type="term" value="F:alpha-L-rhamnosidase activity"/>
    <property type="evidence" value="ECO:0007669"/>
    <property type="project" value="UniProtKB-EC"/>
</dbReference>
<evidence type="ECO:0000259" key="5">
    <source>
        <dbReference type="Pfam" id="PF08531"/>
    </source>
</evidence>